<keyword evidence="6" id="KW-1185">Reference proteome</keyword>
<gene>
    <name evidence="5" type="ORF">RGQ30_05970</name>
</gene>
<protein>
    <recommendedName>
        <fullName evidence="4">Outer membrane protein beta-barrel domain-containing protein</fullName>
    </recommendedName>
</protein>
<comment type="subcellular location">
    <subcellularLocation>
        <location evidence="1">Cell outer membrane</location>
    </subcellularLocation>
</comment>
<dbReference type="SUPFAM" id="SSF56925">
    <property type="entry name" value="OMPA-like"/>
    <property type="match status" value="1"/>
</dbReference>
<evidence type="ECO:0000313" key="5">
    <source>
        <dbReference type="EMBL" id="BET25096.1"/>
    </source>
</evidence>
<keyword evidence="2 3" id="KW-0732">Signal</keyword>
<name>A0AA86IZK5_9BURK</name>
<dbReference type="Pfam" id="PF13505">
    <property type="entry name" value="OMP_b-brl"/>
    <property type="match status" value="1"/>
</dbReference>
<feature type="signal peptide" evidence="3">
    <location>
        <begin position="1"/>
        <end position="20"/>
    </location>
</feature>
<evidence type="ECO:0000256" key="3">
    <source>
        <dbReference type="SAM" id="SignalP"/>
    </source>
</evidence>
<dbReference type="GO" id="GO:0009279">
    <property type="term" value="C:cell outer membrane"/>
    <property type="evidence" value="ECO:0007669"/>
    <property type="project" value="UniProtKB-SubCell"/>
</dbReference>
<sequence>MKKLISVAALAAAFASPAFAEGPYLGATYNNLGISDSRIGGNQLDIDTVGVVAGYELSPNLAVEGRLMTGVDEESSGAFRGEIDSYIGANLLGKLPLNNQFSLYGTLGYGFFDTSISGPGFNVDDDEGGLSYGGGVMYTAGSVNIRAGYEMLYDKNNVEADGLNLTATFAF</sequence>
<accession>A0AA86IZK5</accession>
<dbReference type="EMBL" id="AP028947">
    <property type="protein sequence ID" value="BET25096.1"/>
    <property type="molecule type" value="Genomic_DNA"/>
</dbReference>
<evidence type="ECO:0000256" key="2">
    <source>
        <dbReference type="ARBA" id="ARBA00022729"/>
    </source>
</evidence>
<evidence type="ECO:0000256" key="1">
    <source>
        <dbReference type="ARBA" id="ARBA00004442"/>
    </source>
</evidence>
<evidence type="ECO:0000259" key="4">
    <source>
        <dbReference type="Pfam" id="PF13505"/>
    </source>
</evidence>
<dbReference type="AlphaFoldDB" id="A0AA86IZK5"/>
<feature type="domain" description="Outer membrane protein beta-barrel" evidence="4">
    <location>
        <begin position="7"/>
        <end position="171"/>
    </location>
</feature>
<dbReference type="Proteomes" id="UP001329151">
    <property type="component" value="Chromosome"/>
</dbReference>
<dbReference type="Gene3D" id="2.40.160.20">
    <property type="match status" value="1"/>
</dbReference>
<evidence type="ECO:0000313" key="6">
    <source>
        <dbReference type="Proteomes" id="UP001329151"/>
    </source>
</evidence>
<feature type="chain" id="PRO_5041646146" description="Outer membrane protein beta-barrel domain-containing protein" evidence="3">
    <location>
        <begin position="21"/>
        <end position="171"/>
    </location>
</feature>
<reference evidence="5 6" key="1">
    <citation type="submission" date="2023-10" db="EMBL/GenBank/DDBJ databases">
        <title>Complete Genome Sequence of Limnobacter thiooxidans CS-K2T, Isolated from freshwater lake sediments in Bavaria, Germany.</title>
        <authorList>
            <person name="Naruki M."/>
            <person name="Watanabe A."/>
            <person name="Warashina T."/>
            <person name="Morita T."/>
            <person name="Arakawa K."/>
        </authorList>
    </citation>
    <scope>NUCLEOTIDE SEQUENCE [LARGE SCALE GENOMIC DNA]</scope>
    <source>
        <strain evidence="5 6">CS-K2</strain>
    </source>
</reference>
<dbReference type="InterPro" id="IPR027385">
    <property type="entry name" value="Beta-barrel_OMP"/>
</dbReference>
<dbReference type="InterPro" id="IPR011250">
    <property type="entry name" value="OMP/PagP_B-barrel"/>
</dbReference>
<organism evidence="5 6">
    <name type="scientific">Limnobacter thiooxidans</name>
    <dbReference type="NCBI Taxonomy" id="131080"/>
    <lineage>
        <taxon>Bacteria</taxon>
        <taxon>Pseudomonadati</taxon>
        <taxon>Pseudomonadota</taxon>
        <taxon>Betaproteobacteria</taxon>
        <taxon>Burkholderiales</taxon>
        <taxon>Burkholderiaceae</taxon>
        <taxon>Limnobacter</taxon>
    </lineage>
</organism>
<dbReference type="KEGG" id="lto:RGQ30_05970"/>
<dbReference type="RefSeq" id="WP_298218888.1">
    <property type="nucleotide sequence ID" value="NZ_AP028947.1"/>
</dbReference>
<proteinExistence type="predicted"/>